<dbReference type="FunFam" id="3.40.30.10:FF:000260">
    <property type="entry name" value="Mitochondrial ribosomal protein L44"/>
    <property type="match status" value="1"/>
</dbReference>
<evidence type="ECO:0000313" key="8">
    <source>
        <dbReference type="Proteomes" id="UP000076837"/>
    </source>
</evidence>
<dbReference type="InterPro" id="IPR019716">
    <property type="entry name" value="Ribosomal_mL53"/>
</dbReference>
<proteinExistence type="inferred from homology"/>
<sequence length="98" mass="11133">MITRFLTEVRVAFNPFSPRSKPARLFLSLIPADARANGMSVQSKLLPRTSKENATLGVKFKDGKEMNLDLSNMRITEVMEQVDRHSRQLARKEELTGN</sequence>
<dbReference type="GO" id="GO:0003735">
    <property type="term" value="F:structural constituent of ribosome"/>
    <property type="evidence" value="ECO:0007669"/>
    <property type="project" value="TreeGrafter"/>
</dbReference>
<comment type="similarity">
    <text evidence="2">Belongs to the mitochondrion-specific ribosomal protein mL53 family.</text>
</comment>
<dbReference type="PANTHER" id="PTHR28236">
    <property type="entry name" value="54S RIBOSOMAL PROTEIN L44, MITOCHONDRIAL"/>
    <property type="match status" value="1"/>
</dbReference>
<dbReference type="EMBL" id="JYNV01000124">
    <property type="protein sequence ID" value="KZM25592.1"/>
    <property type="molecule type" value="Genomic_DNA"/>
</dbReference>
<evidence type="ECO:0000256" key="4">
    <source>
        <dbReference type="ARBA" id="ARBA00023128"/>
    </source>
</evidence>
<dbReference type="Gene3D" id="3.40.30.10">
    <property type="entry name" value="Glutaredoxin"/>
    <property type="match status" value="1"/>
</dbReference>
<evidence type="ECO:0000256" key="3">
    <source>
        <dbReference type="ARBA" id="ARBA00022980"/>
    </source>
</evidence>
<keyword evidence="8" id="KW-1185">Reference proteome</keyword>
<comment type="caution">
    <text evidence="7">The sequence shown here is derived from an EMBL/GenBank/DDBJ whole genome shotgun (WGS) entry which is preliminary data.</text>
</comment>
<keyword evidence="3" id="KW-0689">Ribosomal protein</keyword>
<dbReference type="PANTHER" id="PTHR28236:SF1">
    <property type="entry name" value="LARGE RIBOSOMAL SUBUNIT PROTEIN ML53"/>
    <property type="match status" value="1"/>
</dbReference>
<evidence type="ECO:0000256" key="2">
    <source>
        <dbReference type="ARBA" id="ARBA00005557"/>
    </source>
</evidence>
<dbReference type="GO" id="GO:0005762">
    <property type="term" value="C:mitochondrial large ribosomal subunit"/>
    <property type="evidence" value="ECO:0007669"/>
    <property type="project" value="TreeGrafter"/>
</dbReference>
<dbReference type="Proteomes" id="UP000076837">
    <property type="component" value="Unassembled WGS sequence"/>
</dbReference>
<evidence type="ECO:0000256" key="5">
    <source>
        <dbReference type="ARBA" id="ARBA00023274"/>
    </source>
</evidence>
<dbReference type="OrthoDB" id="4136894at2759"/>
<dbReference type="Pfam" id="PF10780">
    <property type="entry name" value="MRP_L53"/>
    <property type="match status" value="1"/>
</dbReference>
<organism evidence="7 8">
    <name type="scientific">Didymella rabiei</name>
    <name type="common">Chickpea ascochyta blight fungus</name>
    <name type="synonym">Mycosphaerella rabiei</name>
    <dbReference type="NCBI Taxonomy" id="5454"/>
    <lineage>
        <taxon>Eukaryota</taxon>
        <taxon>Fungi</taxon>
        <taxon>Dikarya</taxon>
        <taxon>Ascomycota</taxon>
        <taxon>Pezizomycotina</taxon>
        <taxon>Dothideomycetes</taxon>
        <taxon>Pleosporomycetidae</taxon>
        <taxon>Pleosporales</taxon>
        <taxon>Pleosporineae</taxon>
        <taxon>Didymellaceae</taxon>
        <taxon>Ascochyta</taxon>
    </lineage>
</organism>
<evidence type="ECO:0000256" key="1">
    <source>
        <dbReference type="ARBA" id="ARBA00004173"/>
    </source>
</evidence>
<name>A0A163I3V1_DIDRA</name>
<evidence type="ECO:0000313" key="7">
    <source>
        <dbReference type="EMBL" id="KZM25592.1"/>
    </source>
</evidence>
<protein>
    <recommendedName>
        <fullName evidence="6">Large ribosomal subunit protein mL53</fullName>
    </recommendedName>
</protein>
<accession>A0A163I3V1</accession>
<dbReference type="InterPro" id="IPR042776">
    <property type="entry name" value="Ribosomal_mL53_fung"/>
</dbReference>
<keyword evidence="4" id="KW-0496">Mitochondrion</keyword>
<keyword evidence="5" id="KW-0687">Ribonucleoprotein</keyword>
<dbReference type="STRING" id="5454.A0A163I3V1"/>
<dbReference type="AlphaFoldDB" id="A0A163I3V1"/>
<gene>
    <name evidence="7" type="ORF">ST47_g3296</name>
</gene>
<evidence type="ECO:0000256" key="6">
    <source>
        <dbReference type="ARBA" id="ARBA00035180"/>
    </source>
</evidence>
<comment type="subcellular location">
    <subcellularLocation>
        <location evidence="1">Mitochondrion</location>
    </subcellularLocation>
</comment>
<reference evidence="7 8" key="1">
    <citation type="journal article" date="2016" name="Sci. Rep.">
        <title>Draft genome sequencing and secretome analysis of fungal phytopathogen Ascochyta rabiei provides insight into the necrotrophic effector repertoire.</title>
        <authorList>
            <person name="Verma S."/>
            <person name="Gazara R.K."/>
            <person name="Nizam S."/>
            <person name="Parween S."/>
            <person name="Chattopadhyay D."/>
            <person name="Verma P.K."/>
        </authorList>
    </citation>
    <scope>NUCLEOTIDE SEQUENCE [LARGE SCALE GENOMIC DNA]</scope>
    <source>
        <strain evidence="7 8">ArDII</strain>
    </source>
</reference>